<evidence type="ECO:0000313" key="3">
    <source>
        <dbReference type="EMBL" id="SDS54565.1"/>
    </source>
</evidence>
<evidence type="ECO:0000256" key="1">
    <source>
        <dbReference type="ARBA" id="ARBA00008791"/>
    </source>
</evidence>
<proteinExistence type="inferred from homology"/>
<sequence length="298" mass="31519">MTEHVVVAVDGGPASAAALDWVVDRARTVEMRLEITTVVDIDWFPQPNPDPVLAEYERIVDEAGKRVVFSHVPVDVSTTLHHARPVPGIVDASRRADLLVIGSHKTRGLSGIVNGTLPLAVAARTQCPLVVVPVDWAPGDGPVVVGVDDETGHAAMAFAAGESVRADAPLLAVRAWEIPPLVSGAWAALEAGQDEFEAAERTLLDTEVERMRQADERVQVEAVLEHGRPSIVLARRAASARLTVVGTHGRGALAGLLLGSVGHDLLMNMPSPIAIVPDRARAGHGTVEEVSTSETPRA</sequence>
<gene>
    <name evidence="3" type="ORF">SAMN04489719_2564</name>
</gene>
<dbReference type="STRING" id="684552.SAMN04489719_2564"/>
<evidence type="ECO:0000313" key="4">
    <source>
        <dbReference type="Proteomes" id="UP000199649"/>
    </source>
</evidence>
<dbReference type="Proteomes" id="UP000199649">
    <property type="component" value="Chromosome I"/>
</dbReference>
<dbReference type="OrthoDB" id="5083414at2"/>
<dbReference type="Pfam" id="PF00582">
    <property type="entry name" value="Usp"/>
    <property type="match status" value="2"/>
</dbReference>
<organism evidence="3 4">
    <name type="scientific">Agrococcus carbonis</name>
    <dbReference type="NCBI Taxonomy" id="684552"/>
    <lineage>
        <taxon>Bacteria</taxon>
        <taxon>Bacillati</taxon>
        <taxon>Actinomycetota</taxon>
        <taxon>Actinomycetes</taxon>
        <taxon>Micrococcales</taxon>
        <taxon>Microbacteriaceae</taxon>
        <taxon>Agrococcus</taxon>
    </lineage>
</organism>
<dbReference type="PRINTS" id="PR01438">
    <property type="entry name" value="UNVRSLSTRESS"/>
</dbReference>
<name>A0A1H1T2R6_9MICO</name>
<dbReference type="InterPro" id="IPR006016">
    <property type="entry name" value="UspA"/>
</dbReference>
<dbReference type="Gene3D" id="3.40.50.620">
    <property type="entry name" value="HUPs"/>
    <property type="match status" value="2"/>
</dbReference>
<evidence type="ECO:0000259" key="2">
    <source>
        <dbReference type="Pfam" id="PF00582"/>
    </source>
</evidence>
<dbReference type="RefSeq" id="WP_092667350.1">
    <property type="nucleotide sequence ID" value="NZ_LT629734.1"/>
</dbReference>
<dbReference type="CDD" id="cd00293">
    <property type="entry name" value="USP-like"/>
    <property type="match status" value="1"/>
</dbReference>
<feature type="domain" description="UspA" evidence="2">
    <location>
        <begin position="1"/>
        <end position="133"/>
    </location>
</feature>
<accession>A0A1H1T2R6</accession>
<protein>
    <submittedName>
        <fullName evidence="3">Nucleotide-binding universal stress protein, UspA family</fullName>
    </submittedName>
</protein>
<keyword evidence="4" id="KW-1185">Reference proteome</keyword>
<dbReference type="PANTHER" id="PTHR46268">
    <property type="entry name" value="STRESS RESPONSE PROTEIN NHAX"/>
    <property type="match status" value="1"/>
</dbReference>
<feature type="domain" description="UspA" evidence="2">
    <location>
        <begin position="142"/>
        <end position="277"/>
    </location>
</feature>
<dbReference type="PANTHER" id="PTHR46268:SF6">
    <property type="entry name" value="UNIVERSAL STRESS PROTEIN UP12"/>
    <property type="match status" value="1"/>
</dbReference>
<dbReference type="InterPro" id="IPR006015">
    <property type="entry name" value="Universal_stress_UspA"/>
</dbReference>
<reference evidence="4" key="1">
    <citation type="submission" date="2016-10" db="EMBL/GenBank/DDBJ databases">
        <authorList>
            <person name="Varghese N."/>
            <person name="Submissions S."/>
        </authorList>
    </citation>
    <scope>NUCLEOTIDE SEQUENCE [LARGE SCALE GENOMIC DNA]</scope>
    <source>
        <strain evidence="4">DSM 22965</strain>
    </source>
</reference>
<dbReference type="InterPro" id="IPR014729">
    <property type="entry name" value="Rossmann-like_a/b/a_fold"/>
</dbReference>
<dbReference type="SUPFAM" id="SSF52402">
    <property type="entry name" value="Adenine nucleotide alpha hydrolases-like"/>
    <property type="match status" value="2"/>
</dbReference>
<dbReference type="AlphaFoldDB" id="A0A1H1T2R6"/>
<comment type="similarity">
    <text evidence="1">Belongs to the universal stress protein A family.</text>
</comment>
<dbReference type="EMBL" id="LT629734">
    <property type="protein sequence ID" value="SDS54565.1"/>
    <property type="molecule type" value="Genomic_DNA"/>
</dbReference>